<dbReference type="GO" id="GO:0009307">
    <property type="term" value="P:DNA restriction-modification system"/>
    <property type="evidence" value="ECO:0007669"/>
    <property type="project" value="UniProtKB-KW"/>
</dbReference>
<evidence type="ECO:0000256" key="5">
    <source>
        <dbReference type="ARBA" id="ARBA00022747"/>
    </source>
</evidence>
<dbReference type="PROSITE" id="PS00093">
    <property type="entry name" value="N4_MTASE"/>
    <property type="match status" value="1"/>
</dbReference>
<feature type="domain" description="DNA methylase N-4/N-6" evidence="10">
    <location>
        <begin position="184"/>
        <end position="319"/>
    </location>
</feature>
<dbReference type="OrthoDB" id="9773571at2"/>
<feature type="region of interest" description="Disordered" evidence="9">
    <location>
        <begin position="1"/>
        <end position="53"/>
    </location>
</feature>
<dbReference type="EC" id="2.1.1.-" evidence="8"/>
<comment type="similarity">
    <text evidence="1">Belongs to the N(4)/N(6)-methyltransferase family. N(4) subfamily.</text>
</comment>
<keyword evidence="5" id="KW-0680">Restriction system</keyword>
<sequence>MKPSRTPSETDDTAEASVQRSTADAPATSVDATTNGKSKPLKDKTKVPLAKPKRTRRIVRRCNMLTGKQWLQNSISVWSDIRKTTRDQSGNHPAQFPVSLLEKLIETFLPVEGELVLDPFCGSGTTLLVAGMQNQSALGLELSTEYCESTNDRLQQLSDEQRSQVVCHQARAQDVMDYAKPNSVDLCITSPPYWNVLNQPRSADYKKQRHYGNLDGDLGLIEKYDDYLVALSSIFEKVYDTLKPGAFCIVVVMDLRKRSQFYPLHSDLAQRMTGLGYIFDDLIIWNRQYDYNNLRPLGFPAVFRVNKVHEYILLFQKPRQ</sequence>
<evidence type="ECO:0000256" key="1">
    <source>
        <dbReference type="ARBA" id="ARBA00010203"/>
    </source>
</evidence>
<dbReference type="SUPFAM" id="SSF53335">
    <property type="entry name" value="S-adenosyl-L-methionine-dependent methyltransferases"/>
    <property type="match status" value="2"/>
</dbReference>
<evidence type="ECO:0000256" key="2">
    <source>
        <dbReference type="ARBA" id="ARBA00022603"/>
    </source>
</evidence>
<organism evidence="11 12">
    <name type="scientific">Polystyrenella longa</name>
    <dbReference type="NCBI Taxonomy" id="2528007"/>
    <lineage>
        <taxon>Bacteria</taxon>
        <taxon>Pseudomonadati</taxon>
        <taxon>Planctomycetota</taxon>
        <taxon>Planctomycetia</taxon>
        <taxon>Planctomycetales</taxon>
        <taxon>Planctomycetaceae</taxon>
        <taxon>Polystyrenella</taxon>
    </lineage>
</organism>
<dbReference type="PRINTS" id="PR00508">
    <property type="entry name" value="S21N4MTFRASE"/>
</dbReference>
<dbReference type="KEGG" id="plon:Pla110_32610"/>
<name>A0A518CQL3_9PLAN</name>
<gene>
    <name evidence="11" type="primary">dpnA</name>
    <name evidence="11" type="ORF">Pla110_32610</name>
</gene>
<dbReference type="InterPro" id="IPR002941">
    <property type="entry name" value="DNA_methylase_N4/N6"/>
</dbReference>
<evidence type="ECO:0000256" key="7">
    <source>
        <dbReference type="ARBA" id="ARBA00049120"/>
    </source>
</evidence>
<dbReference type="GO" id="GO:0008170">
    <property type="term" value="F:N-methyltransferase activity"/>
    <property type="evidence" value="ECO:0007669"/>
    <property type="project" value="InterPro"/>
</dbReference>
<dbReference type="EMBL" id="CP036281">
    <property type="protein sequence ID" value="QDU81519.1"/>
    <property type="molecule type" value="Genomic_DNA"/>
</dbReference>
<dbReference type="RefSeq" id="WP_144996933.1">
    <property type="nucleotide sequence ID" value="NZ_CP036281.1"/>
</dbReference>
<reference evidence="11 12" key="1">
    <citation type="submission" date="2019-02" db="EMBL/GenBank/DDBJ databases">
        <title>Deep-cultivation of Planctomycetes and their phenomic and genomic characterization uncovers novel biology.</title>
        <authorList>
            <person name="Wiegand S."/>
            <person name="Jogler M."/>
            <person name="Boedeker C."/>
            <person name="Pinto D."/>
            <person name="Vollmers J."/>
            <person name="Rivas-Marin E."/>
            <person name="Kohn T."/>
            <person name="Peeters S.H."/>
            <person name="Heuer A."/>
            <person name="Rast P."/>
            <person name="Oberbeckmann S."/>
            <person name="Bunk B."/>
            <person name="Jeske O."/>
            <person name="Meyerdierks A."/>
            <person name="Storesund J.E."/>
            <person name="Kallscheuer N."/>
            <person name="Luecker S."/>
            <person name="Lage O.M."/>
            <person name="Pohl T."/>
            <person name="Merkel B.J."/>
            <person name="Hornburger P."/>
            <person name="Mueller R.-W."/>
            <person name="Bruemmer F."/>
            <person name="Labrenz M."/>
            <person name="Spormann A.M."/>
            <person name="Op den Camp H."/>
            <person name="Overmann J."/>
            <person name="Amann R."/>
            <person name="Jetten M.S.M."/>
            <person name="Mascher T."/>
            <person name="Medema M.H."/>
            <person name="Devos D.P."/>
            <person name="Kaster A.-K."/>
            <person name="Ovreas L."/>
            <person name="Rohde M."/>
            <person name="Galperin M.Y."/>
            <person name="Jogler C."/>
        </authorList>
    </citation>
    <scope>NUCLEOTIDE SEQUENCE [LARGE SCALE GENOMIC DNA]</scope>
    <source>
        <strain evidence="11 12">Pla110</strain>
    </source>
</reference>
<dbReference type="GO" id="GO:0032259">
    <property type="term" value="P:methylation"/>
    <property type="evidence" value="ECO:0007669"/>
    <property type="project" value="UniProtKB-KW"/>
</dbReference>
<keyword evidence="3 11" id="KW-0808">Transferase</keyword>
<dbReference type="InterPro" id="IPR029063">
    <property type="entry name" value="SAM-dependent_MTases_sf"/>
</dbReference>
<keyword evidence="4" id="KW-0949">S-adenosyl-L-methionine</keyword>
<dbReference type="Gene3D" id="3.40.50.150">
    <property type="entry name" value="Vaccinia Virus protein VP39"/>
    <property type="match status" value="2"/>
</dbReference>
<keyword evidence="6" id="KW-0238">DNA-binding</keyword>
<evidence type="ECO:0000256" key="8">
    <source>
        <dbReference type="RuleBase" id="RU362026"/>
    </source>
</evidence>
<evidence type="ECO:0000313" key="12">
    <source>
        <dbReference type="Proteomes" id="UP000317178"/>
    </source>
</evidence>
<evidence type="ECO:0000313" key="11">
    <source>
        <dbReference type="EMBL" id="QDU81519.1"/>
    </source>
</evidence>
<accession>A0A518CQL3</accession>
<dbReference type="GO" id="GO:0003677">
    <property type="term" value="F:DNA binding"/>
    <property type="evidence" value="ECO:0007669"/>
    <property type="project" value="UniProtKB-KW"/>
</dbReference>
<keyword evidence="2 11" id="KW-0489">Methyltransferase</keyword>
<evidence type="ECO:0000259" key="10">
    <source>
        <dbReference type="Pfam" id="PF01555"/>
    </source>
</evidence>
<evidence type="ECO:0000256" key="3">
    <source>
        <dbReference type="ARBA" id="ARBA00022679"/>
    </source>
</evidence>
<comment type="catalytic activity">
    <reaction evidence="7">
        <text>a 2'-deoxycytidine in DNA + S-adenosyl-L-methionine = an N(4)-methyl-2'-deoxycytidine in DNA + S-adenosyl-L-homocysteine + H(+)</text>
        <dbReference type="Rhea" id="RHEA:16857"/>
        <dbReference type="Rhea" id="RHEA-COMP:11369"/>
        <dbReference type="Rhea" id="RHEA-COMP:13674"/>
        <dbReference type="ChEBI" id="CHEBI:15378"/>
        <dbReference type="ChEBI" id="CHEBI:57856"/>
        <dbReference type="ChEBI" id="CHEBI:59789"/>
        <dbReference type="ChEBI" id="CHEBI:85452"/>
        <dbReference type="ChEBI" id="CHEBI:137933"/>
        <dbReference type="EC" id="2.1.1.113"/>
    </reaction>
</comment>
<dbReference type="REBASE" id="364192">
    <property type="entry name" value="M.PbaPla110ORF32610P"/>
</dbReference>
<dbReference type="InterPro" id="IPR001091">
    <property type="entry name" value="RM_Methyltransferase"/>
</dbReference>
<keyword evidence="12" id="KW-1185">Reference proteome</keyword>
<feature type="domain" description="DNA methylase N-4/N-6" evidence="10">
    <location>
        <begin position="58"/>
        <end position="151"/>
    </location>
</feature>
<dbReference type="AlphaFoldDB" id="A0A518CQL3"/>
<dbReference type="InterPro" id="IPR017985">
    <property type="entry name" value="MeTrfase_CN4_CS"/>
</dbReference>
<protein>
    <recommendedName>
        <fullName evidence="8">Methyltransferase</fullName>
        <ecNumber evidence="8">2.1.1.-</ecNumber>
    </recommendedName>
</protein>
<evidence type="ECO:0000256" key="6">
    <source>
        <dbReference type="ARBA" id="ARBA00023125"/>
    </source>
</evidence>
<dbReference type="Pfam" id="PF01555">
    <property type="entry name" value="N6_N4_Mtase"/>
    <property type="match status" value="2"/>
</dbReference>
<evidence type="ECO:0000256" key="9">
    <source>
        <dbReference type="SAM" id="MobiDB-lite"/>
    </source>
</evidence>
<evidence type="ECO:0000256" key="4">
    <source>
        <dbReference type="ARBA" id="ARBA00022691"/>
    </source>
</evidence>
<proteinExistence type="inferred from homology"/>
<dbReference type="Proteomes" id="UP000317178">
    <property type="component" value="Chromosome"/>
</dbReference>
<dbReference type="GO" id="GO:0015667">
    <property type="term" value="F:site-specific DNA-methyltransferase (cytosine-N4-specific) activity"/>
    <property type="evidence" value="ECO:0007669"/>
    <property type="project" value="UniProtKB-EC"/>
</dbReference>